<protein>
    <submittedName>
        <fullName evidence="2">Uncharacterized protein</fullName>
    </submittedName>
</protein>
<comment type="caution">
    <text evidence="2">The sequence shown here is derived from an EMBL/GenBank/DDBJ whole genome shotgun (WGS) entry which is preliminary data.</text>
</comment>
<dbReference type="AlphaFoldDB" id="A0A9P7YFL8"/>
<organism evidence="2 3">
    <name type="scientific">Amylocarpus encephaloides</name>
    <dbReference type="NCBI Taxonomy" id="45428"/>
    <lineage>
        <taxon>Eukaryota</taxon>
        <taxon>Fungi</taxon>
        <taxon>Dikarya</taxon>
        <taxon>Ascomycota</taxon>
        <taxon>Pezizomycotina</taxon>
        <taxon>Leotiomycetes</taxon>
        <taxon>Helotiales</taxon>
        <taxon>Helotiales incertae sedis</taxon>
        <taxon>Amylocarpus</taxon>
    </lineage>
</organism>
<feature type="chain" id="PRO_5040431283" evidence="1">
    <location>
        <begin position="19"/>
        <end position="174"/>
    </location>
</feature>
<gene>
    <name evidence="2" type="ORF">BJ875DRAFT_466572</name>
</gene>
<evidence type="ECO:0000313" key="3">
    <source>
        <dbReference type="Proteomes" id="UP000824998"/>
    </source>
</evidence>
<proteinExistence type="predicted"/>
<dbReference type="Proteomes" id="UP000824998">
    <property type="component" value="Unassembled WGS sequence"/>
</dbReference>
<evidence type="ECO:0000313" key="2">
    <source>
        <dbReference type="EMBL" id="KAG9232526.1"/>
    </source>
</evidence>
<keyword evidence="1" id="KW-0732">Signal</keyword>
<accession>A0A9P7YFL8</accession>
<name>A0A9P7YFL8_9HELO</name>
<keyword evidence="3" id="KW-1185">Reference proteome</keyword>
<sequence>MLFISSIIALALARSVDCYVAPTDLLDGLYSIAEDSNTPVLLAAANSSDLAAREMSHPHDIRSLLERGLDNPIVTCDGYQMNLGEYSVARGAMNDWCNNRGGYITDRNGVFYSYGSAIAYLCNHFDGTNTCYHEFDTADALLDVNCAGDRAGSVHVERYYKTLGRCNAGIRFCF</sequence>
<dbReference type="OrthoDB" id="3450618at2759"/>
<feature type="signal peptide" evidence="1">
    <location>
        <begin position="1"/>
        <end position="18"/>
    </location>
</feature>
<evidence type="ECO:0000256" key="1">
    <source>
        <dbReference type="SAM" id="SignalP"/>
    </source>
</evidence>
<reference evidence="2" key="1">
    <citation type="journal article" date="2021" name="IMA Fungus">
        <title>Genomic characterization of three marine fungi, including Emericellopsis atlantica sp. nov. with signatures of a generalist lifestyle and marine biomass degradation.</title>
        <authorList>
            <person name="Hagestad O.C."/>
            <person name="Hou L."/>
            <person name="Andersen J.H."/>
            <person name="Hansen E.H."/>
            <person name="Altermark B."/>
            <person name="Li C."/>
            <person name="Kuhnert E."/>
            <person name="Cox R.J."/>
            <person name="Crous P.W."/>
            <person name="Spatafora J.W."/>
            <person name="Lail K."/>
            <person name="Amirebrahimi M."/>
            <person name="Lipzen A."/>
            <person name="Pangilinan J."/>
            <person name="Andreopoulos W."/>
            <person name="Hayes R.D."/>
            <person name="Ng V."/>
            <person name="Grigoriev I.V."/>
            <person name="Jackson S.A."/>
            <person name="Sutton T.D.S."/>
            <person name="Dobson A.D.W."/>
            <person name="Rama T."/>
        </authorList>
    </citation>
    <scope>NUCLEOTIDE SEQUENCE</scope>
    <source>
        <strain evidence="2">TRa018bII</strain>
    </source>
</reference>
<dbReference type="EMBL" id="MU251544">
    <property type="protein sequence ID" value="KAG9232526.1"/>
    <property type="molecule type" value="Genomic_DNA"/>
</dbReference>